<comment type="caution">
    <text evidence="2">The sequence shown here is derived from an EMBL/GenBank/DDBJ whole genome shotgun (WGS) entry which is preliminary data.</text>
</comment>
<evidence type="ECO:0000313" key="3">
    <source>
        <dbReference type="Proteomes" id="UP000231501"/>
    </source>
</evidence>
<dbReference type="PANTHER" id="PTHR43845">
    <property type="entry name" value="BLR5969 PROTEIN"/>
    <property type="match status" value="1"/>
</dbReference>
<feature type="domain" description="AMP-dependent synthetase/ligase" evidence="1">
    <location>
        <begin position="169"/>
        <end position="291"/>
    </location>
</feature>
<keyword evidence="3" id="KW-1185">Reference proteome</keyword>
<dbReference type="Proteomes" id="UP000231501">
    <property type="component" value="Unassembled WGS sequence"/>
</dbReference>
<evidence type="ECO:0000313" key="2">
    <source>
        <dbReference type="EMBL" id="PIM51950.1"/>
    </source>
</evidence>
<dbReference type="InterPro" id="IPR042099">
    <property type="entry name" value="ANL_N_sf"/>
</dbReference>
<dbReference type="Gene3D" id="3.30.300.30">
    <property type="match status" value="1"/>
</dbReference>
<dbReference type="SUPFAM" id="SSF56801">
    <property type="entry name" value="Acetyl-CoA synthetase-like"/>
    <property type="match status" value="1"/>
</dbReference>
<accession>A0A2G9C675</accession>
<name>A0A2G9C675_9BURK</name>
<dbReference type="InterPro" id="IPR045851">
    <property type="entry name" value="AMP-bd_C_sf"/>
</dbReference>
<dbReference type="InterPro" id="IPR000873">
    <property type="entry name" value="AMP-dep_synth/lig_dom"/>
</dbReference>
<gene>
    <name evidence="2" type="ORF">CS062_17135</name>
</gene>
<dbReference type="Pfam" id="PF00501">
    <property type="entry name" value="AMP-binding"/>
    <property type="match status" value="1"/>
</dbReference>
<sequence>MTADFYDTLEARDPALREAALMAALPHQIANARQHTDAFAELLAEVEPDHVRSRAALARLPVTRKSELLARQQAVRADRERGAFEPFGGFATIGWRGLKRDAGARRVFQSPGTIYEPEGLGRDYWRVGRALHAAGLRAGDLVHNSFSYHLTPAGAMMEGGAEALGCTVFAGGVGNTELQLQAMAELRPHAYVGTPSFLKILLDKAAEQGQPLSVRKALVSGEAFPAALRDWCVERGVTGFQCYATADLGLIAYETSARQGLVVDEGVIVEIVRPGTGDPVPEGEVGEVVVTTLNPDYPLIRFGTGDLSAVLPGTCPTGRTNLRIKGWMGRADQSAKVRGMFVHAGQVAEVLRRFPQAKRGRLVVEGEMAQDRMTLRVETAGAVPEGLADQLAVALREVTKLRGEVAFVAAGALPNDGKVIEDLRKFD</sequence>
<dbReference type="PANTHER" id="PTHR43845:SF1">
    <property type="entry name" value="BLR5969 PROTEIN"/>
    <property type="match status" value="1"/>
</dbReference>
<evidence type="ECO:0000259" key="1">
    <source>
        <dbReference type="Pfam" id="PF00501"/>
    </source>
</evidence>
<dbReference type="AlphaFoldDB" id="A0A2G9C675"/>
<organism evidence="2 3">
    <name type="scientific">Roseateles chitinivorans</name>
    <dbReference type="NCBI Taxonomy" id="2917965"/>
    <lineage>
        <taxon>Bacteria</taxon>
        <taxon>Pseudomonadati</taxon>
        <taxon>Pseudomonadota</taxon>
        <taxon>Betaproteobacteria</taxon>
        <taxon>Burkholderiales</taxon>
        <taxon>Sphaerotilaceae</taxon>
        <taxon>Roseateles</taxon>
    </lineage>
</organism>
<reference evidence="2 3" key="1">
    <citation type="submission" date="2017-11" db="EMBL/GenBank/DDBJ databases">
        <title>Draft genome sequence of Mitsuaria sp. HWN-4.</title>
        <authorList>
            <person name="Gundlapally S.R."/>
        </authorList>
    </citation>
    <scope>NUCLEOTIDE SEQUENCE [LARGE SCALE GENOMIC DNA]</scope>
    <source>
        <strain evidence="2 3">HWN-4</strain>
    </source>
</reference>
<dbReference type="Gene3D" id="3.40.50.12780">
    <property type="entry name" value="N-terminal domain of ligase-like"/>
    <property type="match status" value="1"/>
</dbReference>
<dbReference type="RefSeq" id="WP_099862819.1">
    <property type="nucleotide sequence ID" value="NZ_PEOG01000049.1"/>
</dbReference>
<protein>
    <submittedName>
        <fullName evidence="2">AMP-dependent synthetase</fullName>
    </submittedName>
</protein>
<dbReference type="EMBL" id="PEOG01000049">
    <property type="protein sequence ID" value="PIM51950.1"/>
    <property type="molecule type" value="Genomic_DNA"/>
</dbReference>
<dbReference type="OrthoDB" id="56632at2"/>
<proteinExistence type="predicted"/>